<dbReference type="STRING" id="94237.ENSMMOP00000009866"/>
<dbReference type="GO" id="GO:0008146">
    <property type="term" value="F:sulfotransferase activity"/>
    <property type="evidence" value="ECO:0007669"/>
    <property type="project" value="InterPro"/>
</dbReference>
<sequence length="256" mass="28372">MVKFWTVSLPISTLGFFSAGTIWMQEILPLLLNGEDLTPTQSSGCGSLTSPKALVSHFAYHLMPPSFHSSKATPRKVIYVMRNPKAIMVSSYYFHQMAGFLQDPRTFDEFMAAFLECRGPRLRLMLRVSLRNVGNSPVEGCLFVLSLRKMSDFLGRNLSKEVIQKIAENCSFKAMKGNSMSNFDLAPKQMMDKEVGDIDKIYQWLGEAGLRDSTEALIMAAQEQALNTSSIEAGSTTPDRTQGADSAKMPLTNCST</sequence>
<protein>
    <recommendedName>
        <fullName evidence="3">Sulfotransferase</fullName>
        <ecNumber evidence="3">2.8.2.-</ecNumber>
    </recommendedName>
</protein>
<evidence type="ECO:0000259" key="5">
    <source>
        <dbReference type="Pfam" id="PF00685"/>
    </source>
</evidence>
<evidence type="ECO:0000256" key="3">
    <source>
        <dbReference type="RuleBase" id="RU361155"/>
    </source>
</evidence>
<dbReference type="PANTHER" id="PTHR11783">
    <property type="entry name" value="SULFOTRANSFERASE SULT"/>
    <property type="match status" value="1"/>
</dbReference>
<reference evidence="6" key="1">
    <citation type="submission" date="2025-08" db="UniProtKB">
        <authorList>
            <consortium name="Ensembl"/>
        </authorList>
    </citation>
    <scope>IDENTIFICATION</scope>
</reference>
<feature type="region of interest" description="Disordered" evidence="4">
    <location>
        <begin position="229"/>
        <end position="256"/>
    </location>
</feature>
<dbReference type="EC" id="2.8.2.-" evidence="3"/>
<dbReference type="Pfam" id="PF00685">
    <property type="entry name" value="Sulfotransfer_1"/>
    <property type="match status" value="2"/>
</dbReference>
<dbReference type="InterPro" id="IPR027417">
    <property type="entry name" value="P-loop_NTPase"/>
</dbReference>
<feature type="domain" description="Sulfotransferase" evidence="5">
    <location>
        <begin position="147"/>
        <end position="194"/>
    </location>
</feature>
<dbReference type="Proteomes" id="UP000261620">
    <property type="component" value="Unplaced"/>
</dbReference>
<organism evidence="6 7">
    <name type="scientific">Mola mola</name>
    <name type="common">Ocean sunfish</name>
    <name type="synonym">Tetraodon mola</name>
    <dbReference type="NCBI Taxonomy" id="94237"/>
    <lineage>
        <taxon>Eukaryota</taxon>
        <taxon>Metazoa</taxon>
        <taxon>Chordata</taxon>
        <taxon>Craniata</taxon>
        <taxon>Vertebrata</taxon>
        <taxon>Euteleostomi</taxon>
        <taxon>Actinopterygii</taxon>
        <taxon>Neopterygii</taxon>
        <taxon>Teleostei</taxon>
        <taxon>Neoteleostei</taxon>
        <taxon>Acanthomorphata</taxon>
        <taxon>Eupercaria</taxon>
        <taxon>Tetraodontiformes</taxon>
        <taxon>Molidae</taxon>
        <taxon>Mola</taxon>
    </lineage>
</organism>
<evidence type="ECO:0000313" key="7">
    <source>
        <dbReference type="Proteomes" id="UP000261620"/>
    </source>
</evidence>
<dbReference type="SUPFAM" id="SSF52540">
    <property type="entry name" value="P-loop containing nucleoside triphosphate hydrolases"/>
    <property type="match status" value="1"/>
</dbReference>
<feature type="domain" description="Sulfotransferase" evidence="5">
    <location>
        <begin position="48"/>
        <end position="116"/>
    </location>
</feature>
<name>A0A3Q3W1F6_MOLML</name>
<accession>A0A3Q3W1F6</accession>
<feature type="compositionally biased region" description="Polar residues" evidence="4">
    <location>
        <begin position="229"/>
        <end position="244"/>
    </location>
</feature>
<proteinExistence type="inferred from homology"/>
<dbReference type="Ensembl" id="ENSMMOT00000010038.1">
    <property type="protein sequence ID" value="ENSMMOP00000009866.1"/>
    <property type="gene ID" value="ENSMMOG00000007641.1"/>
</dbReference>
<evidence type="ECO:0000313" key="6">
    <source>
        <dbReference type="Ensembl" id="ENSMMOP00000009866.1"/>
    </source>
</evidence>
<dbReference type="Gene3D" id="3.40.50.300">
    <property type="entry name" value="P-loop containing nucleotide triphosphate hydrolases"/>
    <property type="match status" value="2"/>
</dbReference>
<dbReference type="InterPro" id="IPR000863">
    <property type="entry name" value="Sulfotransferase_dom"/>
</dbReference>
<dbReference type="AlphaFoldDB" id="A0A3Q3W1F6"/>
<reference evidence="6" key="2">
    <citation type="submission" date="2025-09" db="UniProtKB">
        <authorList>
            <consortium name="Ensembl"/>
        </authorList>
    </citation>
    <scope>IDENTIFICATION</scope>
</reference>
<evidence type="ECO:0000256" key="2">
    <source>
        <dbReference type="ARBA" id="ARBA00022679"/>
    </source>
</evidence>
<comment type="similarity">
    <text evidence="1 3">Belongs to the sulfotransferase 1 family.</text>
</comment>
<keyword evidence="7" id="KW-1185">Reference proteome</keyword>
<evidence type="ECO:0000256" key="1">
    <source>
        <dbReference type="ARBA" id="ARBA00005771"/>
    </source>
</evidence>
<keyword evidence="2 3" id="KW-0808">Transferase</keyword>
<evidence type="ECO:0000256" key="4">
    <source>
        <dbReference type="SAM" id="MobiDB-lite"/>
    </source>
</evidence>